<protein>
    <submittedName>
        <fullName evidence="5">Tyrosinase</fullName>
        <ecNumber evidence="5">1.14.18.1</ecNumber>
    </submittedName>
</protein>
<proteinExistence type="inferred from homology"/>
<feature type="domain" description="Tyrosinase copper-binding" evidence="4">
    <location>
        <begin position="300"/>
        <end position="311"/>
    </location>
</feature>
<name>A0A517PZI0_9PLAN</name>
<accession>A0A517PZI0</accession>
<dbReference type="InterPro" id="IPR002227">
    <property type="entry name" value="Tyrosinase_Cu-bd"/>
</dbReference>
<dbReference type="PANTHER" id="PTHR11474:SF126">
    <property type="entry name" value="TYROSINASE-LIKE PROTEIN TYR-1-RELATED"/>
    <property type="match status" value="1"/>
</dbReference>
<organism evidence="5 6">
    <name type="scientific">Gimesia panareensis</name>
    <dbReference type="NCBI Taxonomy" id="2527978"/>
    <lineage>
        <taxon>Bacteria</taxon>
        <taxon>Pseudomonadati</taxon>
        <taxon>Planctomycetota</taxon>
        <taxon>Planctomycetia</taxon>
        <taxon>Planctomycetales</taxon>
        <taxon>Planctomycetaceae</taxon>
        <taxon>Gimesia</taxon>
    </lineage>
</organism>
<reference evidence="5 6" key="1">
    <citation type="submission" date="2019-03" db="EMBL/GenBank/DDBJ databases">
        <title>Deep-cultivation of Planctomycetes and their phenomic and genomic characterization uncovers novel biology.</title>
        <authorList>
            <person name="Wiegand S."/>
            <person name="Jogler M."/>
            <person name="Boedeker C."/>
            <person name="Pinto D."/>
            <person name="Vollmers J."/>
            <person name="Rivas-Marin E."/>
            <person name="Kohn T."/>
            <person name="Peeters S.H."/>
            <person name="Heuer A."/>
            <person name="Rast P."/>
            <person name="Oberbeckmann S."/>
            <person name="Bunk B."/>
            <person name="Jeske O."/>
            <person name="Meyerdierks A."/>
            <person name="Storesund J.E."/>
            <person name="Kallscheuer N."/>
            <person name="Luecker S."/>
            <person name="Lage O.M."/>
            <person name="Pohl T."/>
            <person name="Merkel B.J."/>
            <person name="Hornburger P."/>
            <person name="Mueller R.-W."/>
            <person name="Bruemmer F."/>
            <person name="Labrenz M."/>
            <person name="Spormann A.M."/>
            <person name="Op den Camp H."/>
            <person name="Overmann J."/>
            <person name="Amann R."/>
            <person name="Jetten M.S.M."/>
            <person name="Mascher T."/>
            <person name="Medema M.H."/>
            <person name="Devos D.P."/>
            <person name="Kaster A.-K."/>
            <person name="Ovreas L."/>
            <person name="Rohde M."/>
            <person name="Galperin M.Y."/>
            <person name="Jogler C."/>
        </authorList>
    </citation>
    <scope>NUCLEOTIDE SEQUENCE [LARGE SCALE GENOMIC DNA]</scope>
    <source>
        <strain evidence="5 6">Enr10</strain>
    </source>
</reference>
<dbReference type="InterPro" id="IPR008922">
    <property type="entry name" value="Di-copper_centre_dom_sf"/>
</dbReference>
<keyword evidence="3" id="KW-0186">Copper</keyword>
<dbReference type="PRINTS" id="PR00092">
    <property type="entry name" value="TYROSINASE"/>
</dbReference>
<gene>
    <name evidence="5" type="primary">melC2</name>
    <name evidence="5" type="ORF">Enr10x_00820</name>
</gene>
<evidence type="ECO:0000259" key="4">
    <source>
        <dbReference type="PROSITE" id="PS00498"/>
    </source>
</evidence>
<dbReference type="Gene3D" id="1.10.1280.10">
    <property type="entry name" value="Di-copper center containing domain from catechol oxidase"/>
    <property type="match status" value="1"/>
</dbReference>
<dbReference type="RefSeq" id="WP_145447823.1">
    <property type="nucleotide sequence ID" value="NZ_CP037421.1"/>
</dbReference>
<dbReference type="Pfam" id="PF00264">
    <property type="entry name" value="Tyrosinase"/>
    <property type="match status" value="1"/>
</dbReference>
<dbReference type="GO" id="GO:0046872">
    <property type="term" value="F:metal ion binding"/>
    <property type="evidence" value="ECO:0007669"/>
    <property type="project" value="UniProtKB-KW"/>
</dbReference>
<evidence type="ECO:0000313" key="6">
    <source>
        <dbReference type="Proteomes" id="UP000315647"/>
    </source>
</evidence>
<dbReference type="InterPro" id="IPR050316">
    <property type="entry name" value="Tyrosinase/Hemocyanin"/>
</dbReference>
<keyword evidence="5" id="KW-0560">Oxidoreductase</keyword>
<evidence type="ECO:0000256" key="1">
    <source>
        <dbReference type="ARBA" id="ARBA00009928"/>
    </source>
</evidence>
<evidence type="ECO:0000256" key="3">
    <source>
        <dbReference type="ARBA" id="ARBA00023008"/>
    </source>
</evidence>
<dbReference type="PROSITE" id="PS00210">
    <property type="entry name" value="HEMOCYANIN_2"/>
    <property type="match status" value="1"/>
</dbReference>
<dbReference type="SUPFAM" id="SSF48056">
    <property type="entry name" value="Di-copper centre-containing domain"/>
    <property type="match status" value="1"/>
</dbReference>
<dbReference type="EMBL" id="CP037421">
    <property type="protein sequence ID" value="QDT24790.1"/>
    <property type="molecule type" value="Genomic_DNA"/>
</dbReference>
<comment type="similarity">
    <text evidence="1">Belongs to the tyrosinase family.</text>
</comment>
<sequence>MKVEFEVNSTPNPLGRYLTWSPSPCRIRVSDPSGISGNSVNLKISSKTAGATGGSLVFRKSTSGPFSASINLTVPKSGESVPFQAAGKYPQASSRDGDVQIEAHNGTTLVGSVPVMVRIRKNANELTAEERERFLSAFAQLNAKGLGRFTDFREMHTSASSPQAHGAAGFLPWHRIYILDLERELQEIDPSVALPYWRFDQPAPKLFKKNYLGEANPVTGAVQFDSGNPLQFWTTDGVQGFMRRPRFNTNTQSANVIDETATLNLGNDYDAFIDMEGDPHGYAHTSFMGPISSVPTAARDPLFFLLHCNVDRLWAKWQRKNDRYDHNSPEAYSTSPQPINHNLTDSLWPWNGVTGSGRPPTAPGGALASSLAVSAPGPMPLVMNTLDYQGSLSNLDRFGYDYDDVEFA</sequence>
<evidence type="ECO:0000313" key="5">
    <source>
        <dbReference type="EMBL" id="QDT24790.1"/>
    </source>
</evidence>
<evidence type="ECO:0000256" key="2">
    <source>
        <dbReference type="ARBA" id="ARBA00022723"/>
    </source>
</evidence>
<dbReference type="AlphaFoldDB" id="A0A517PZI0"/>
<dbReference type="PANTHER" id="PTHR11474">
    <property type="entry name" value="TYROSINASE FAMILY MEMBER"/>
    <property type="match status" value="1"/>
</dbReference>
<dbReference type="Proteomes" id="UP000315647">
    <property type="component" value="Chromosome"/>
</dbReference>
<keyword evidence="6" id="KW-1185">Reference proteome</keyword>
<dbReference type="EC" id="1.14.18.1" evidence="5"/>
<dbReference type="GO" id="GO:0004503">
    <property type="term" value="F:tyrosinase activity"/>
    <property type="evidence" value="ECO:0007669"/>
    <property type="project" value="UniProtKB-EC"/>
</dbReference>
<keyword evidence="2" id="KW-0479">Metal-binding</keyword>
<dbReference type="InterPro" id="IPR013788">
    <property type="entry name" value="Hemocyanin/hexamerin"/>
</dbReference>
<dbReference type="PROSITE" id="PS00498">
    <property type="entry name" value="TYROSINASE_2"/>
    <property type="match status" value="1"/>
</dbReference>